<evidence type="ECO:0000256" key="1">
    <source>
        <dbReference type="ARBA" id="ARBA00022786"/>
    </source>
</evidence>
<keyword evidence="1" id="KW-0833">Ubl conjugation pathway</keyword>
<dbReference type="Proteomes" id="UP000694865">
    <property type="component" value="Unplaced"/>
</dbReference>
<dbReference type="RefSeq" id="XP_006815289.1">
    <property type="nucleotide sequence ID" value="XM_006815226.1"/>
</dbReference>
<keyword evidence="3" id="KW-1185">Reference proteome</keyword>
<dbReference type="InterPro" id="IPR057207">
    <property type="entry name" value="FBXL15_LRR"/>
</dbReference>
<dbReference type="InterPro" id="IPR006553">
    <property type="entry name" value="Leu-rich_rpt_Cys-con_subtyp"/>
</dbReference>
<dbReference type="SMART" id="SM00367">
    <property type="entry name" value="LRR_CC"/>
    <property type="match status" value="7"/>
</dbReference>
<dbReference type="InterPro" id="IPR036047">
    <property type="entry name" value="F-box-like_dom_sf"/>
</dbReference>
<proteinExistence type="predicted"/>
<dbReference type="InterPro" id="IPR032675">
    <property type="entry name" value="LRR_dom_sf"/>
</dbReference>
<evidence type="ECO:0000259" key="2">
    <source>
        <dbReference type="PROSITE" id="PS50181"/>
    </source>
</evidence>
<dbReference type="SUPFAM" id="SSF81383">
    <property type="entry name" value="F-box domain"/>
    <property type="match status" value="1"/>
</dbReference>
<dbReference type="InterPro" id="IPR001810">
    <property type="entry name" value="F-box_dom"/>
</dbReference>
<dbReference type="Gene3D" id="3.80.10.10">
    <property type="entry name" value="Ribonuclease Inhibitor"/>
    <property type="match status" value="2"/>
</dbReference>
<accession>A0ABM0M5J8</accession>
<sequence>MESTSSEDVQGKCPNVACRYDARSSEKSSSAEDLQGKIPNVACRYDARSSESFTIKQRLELLCQSESLNLNFSESESSDNSEAFSEGATPTIATKIFMPMDGLPVLSPGEKVPFRVTLKSNTSNIEEYLQQVVNEDEILGEDSLNASSQLLQDSIIVVDDETEERKDVLTSTSGSCNLHEKNSQENISLNHSNVSSFPFLGMEECWESDPIPETNAVDKTGMLSPAIRGCHRLLKRRQLLHNESKMPSQSPPHNDLLTYSSTSSCASSNHRECCHSFTPLNKNNIDGIQEKSQTCVQESAMQNKQHLVGSMEPGFVEETMMEITENGNEPILVIQDTDKPDYSVKNVDSSQVTDDWESTKPESLVEGDTVNMMDIESRSTTIDNHITDTLLISNKMSNHISTKQKSTENNLLHNTKEYKIVPNKKLSDIENEKTLFDSLPVEIMMKILSYLTPKELLLYVAPISKKWYSLAHEPILWQHLSISTLETIDSYDLCQIIRGAPLLKSLSLRARDELNITEIRMLTIYCNYLQNINLGFCDNVNEKIIETLGQNCKNLECVNVEGCERISDRCIKYFTALPKLRTLNLSHCIKITDKGVILLAEQCERLQELNIDGIPWITDDAVKILATNRRDILKAVYLDGAEMTDKSLKYVSDCKHLRVLSVSFAEQLTDVSLKYVKKLTNLHHLRLKRGVEYSDYALVDTFSCANLHQLTYLNLTECSELSDKALQYIALGEMETLDLLGLDKILGMCLVHIPKCMPRLAFLDLRQCNRISDFMLTDLVIKKPNLVIINYYGDEVSPQSM</sequence>
<dbReference type="Pfam" id="PF25372">
    <property type="entry name" value="DUF7885"/>
    <property type="match status" value="2"/>
</dbReference>
<evidence type="ECO:0000313" key="4">
    <source>
        <dbReference type="RefSeq" id="XP_006815289.1"/>
    </source>
</evidence>
<name>A0ABM0M5J8_SACKO</name>
<dbReference type="GeneID" id="102804699"/>
<dbReference type="PANTHER" id="PTHR13382">
    <property type="entry name" value="MITOCHONDRIAL ATP SYNTHASE COUPLING FACTOR B"/>
    <property type="match status" value="1"/>
</dbReference>
<protein>
    <submittedName>
        <fullName evidence="4">Uncharacterized protein LOC102804699</fullName>
    </submittedName>
</protein>
<evidence type="ECO:0000313" key="3">
    <source>
        <dbReference type="Proteomes" id="UP000694865"/>
    </source>
</evidence>
<gene>
    <name evidence="4" type="primary">LOC102804699</name>
</gene>
<dbReference type="InterPro" id="IPR050648">
    <property type="entry name" value="F-box_LRR-repeat"/>
</dbReference>
<organism evidence="3 4">
    <name type="scientific">Saccoglossus kowalevskii</name>
    <name type="common">Acorn worm</name>
    <dbReference type="NCBI Taxonomy" id="10224"/>
    <lineage>
        <taxon>Eukaryota</taxon>
        <taxon>Metazoa</taxon>
        <taxon>Hemichordata</taxon>
        <taxon>Enteropneusta</taxon>
        <taxon>Harrimaniidae</taxon>
        <taxon>Saccoglossus</taxon>
    </lineage>
</organism>
<dbReference type="Pfam" id="PF12937">
    <property type="entry name" value="F-box-like"/>
    <property type="match status" value="1"/>
</dbReference>
<reference evidence="4" key="1">
    <citation type="submission" date="2025-08" db="UniProtKB">
        <authorList>
            <consortium name="RefSeq"/>
        </authorList>
    </citation>
    <scope>IDENTIFICATION</scope>
    <source>
        <tissue evidence="4">Testes</tissue>
    </source>
</reference>
<dbReference type="PROSITE" id="PS50181">
    <property type="entry name" value="FBOX"/>
    <property type="match status" value="1"/>
</dbReference>
<dbReference type="SUPFAM" id="SSF52047">
    <property type="entry name" value="RNI-like"/>
    <property type="match status" value="1"/>
</dbReference>
<feature type="domain" description="F-box" evidence="2">
    <location>
        <begin position="433"/>
        <end position="480"/>
    </location>
</feature>